<protein>
    <submittedName>
        <fullName evidence="4">Integron gene cassette protein</fullName>
    </submittedName>
</protein>
<dbReference type="PATRIC" id="fig|1032488.3.peg.655"/>
<evidence type="ECO:0000256" key="2">
    <source>
        <dbReference type="ARBA" id="ARBA00023043"/>
    </source>
</evidence>
<dbReference type="Gene3D" id="1.25.40.20">
    <property type="entry name" value="Ankyrin repeat-containing domain"/>
    <property type="match status" value="1"/>
</dbReference>
<organism evidence="4 5">
    <name type="scientific">Neisseria shayeganii 871</name>
    <dbReference type="NCBI Taxonomy" id="1032488"/>
    <lineage>
        <taxon>Bacteria</taxon>
        <taxon>Pseudomonadati</taxon>
        <taxon>Pseudomonadota</taxon>
        <taxon>Betaproteobacteria</taxon>
        <taxon>Neisseriales</taxon>
        <taxon>Neisseriaceae</taxon>
        <taxon>Neisseria</taxon>
    </lineage>
</organism>
<dbReference type="SUPFAM" id="SSF48403">
    <property type="entry name" value="Ankyrin repeat"/>
    <property type="match status" value="1"/>
</dbReference>
<dbReference type="PROSITE" id="PS50088">
    <property type="entry name" value="ANK_REPEAT"/>
    <property type="match status" value="2"/>
</dbReference>
<dbReference type="Pfam" id="PF12796">
    <property type="entry name" value="Ank_2"/>
    <property type="match status" value="1"/>
</dbReference>
<keyword evidence="5" id="KW-1185">Reference proteome</keyword>
<dbReference type="OrthoDB" id="9811849at2"/>
<feature type="repeat" description="ANK" evidence="3">
    <location>
        <begin position="51"/>
        <end position="83"/>
    </location>
</feature>
<comment type="caution">
    <text evidence="4">The sequence shown here is derived from an EMBL/GenBank/DDBJ whole genome shotgun (WGS) entry which is preliminary data.</text>
</comment>
<dbReference type="RefSeq" id="WP_009118413.1">
    <property type="nucleotide sequence ID" value="NZ_JH164926.1"/>
</dbReference>
<dbReference type="PANTHER" id="PTHR24171">
    <property type="entry name" value="ANKYRIN REPEAT DOMAIN-CONTAINING PROTEIN 39-RELATED"/>
    <property type="match status" value="1"/>
</dbReference>
<evidence type="ECO:0000313" key="5">
    <source>
        <dbReference type="Proteomes" id="UP000003019"/>
    </source>
</evidence>
<keyword evidence="2 3" id="KW-0040">ANK repeat</keyword>
<proteinExistence type="predicted"/>
<sequence length="112" mass="11549">MPTHFFQNSGGLSAEEGGAESALHAAAWAGKVSRVRRLLAAGADVNWRDSSGETALSGAASWGEDAVVRCLLAAGADPAVRECNGRSPLDMASNAAKRRCLQQAGQVKPQAT</sequence>
<gene>
    <name evidence="4" type="ORF">HMPREF9371_0719</name>
</gene>
<feature type="repeat" description="ANK" evidence="3">
    <location>
        <begin position="18"/>
        <end position="50"/>
    </location>
</feature>
<dbReference type="Proteomes" id="UP000003019">
    <property type="component" value="Unassembled WGS sequence"/>
</dbReference>
<dbReference type="STRING" id="1032488.HMPREF9371_0719"/>
<keyword evidence="1" id="KW-0677">Repeat</keyword>
<accession>G4CGI0</accession>
<dbReference type="InterPro" id="IPR036770">
    <property type="entry name" value="Ankyrin_rpt-contain_sf"/>
</dbReference>
<evidence type="ECO:0000256" key="3">
    <source>
        <dbReference type="PROSITE-ProRule" id="PRU00023"/>
    </source>
</evidence>
<dbReference type="AlphaFoldDB" id="G4CGI0"/>
<reference evidence="4 5" key="1">
    <citation type="submission" date="2011-05" db="EMBL/GenBank/DDBJ databases">
        <authorList>
            <person name="Muzny D."/>
            <person name="Qin X."/>
            <person name="Deng J."/>
            <person name="Jiang H."/>
            <person name="Liu Y."/>
            <person name="Qu J."/>
            <person name="Song X.-Z."/>
            <person name="Zhang L."/>
            <person name="Thornton R."/>
            <person name="Coyle M."/>
            <person name="Francisco L."/>
            <person name="Jackson L."/>
            <person name="Javaid M."/>
            <person name="Korchina V."/>
            <person name="Kovar C."/>
            <person name="Mata R."/>
            <person name="Mathew T."/>
            <person name="Ngo R."/>
            <person name="Nguyen L."/>
            <person name="Nguyen N."/>
            <person name="Okwuonu G."/>
            <person name="Ongeri F."/>
            <person name="Pham C."/>
            <person name="Simmons D."/>
            <person name="Wilczek-Boney K."/>
            <person name="Hale W."/>
            <person name="Jakkamsetti A."/>
            <person name="Pham P."/>
            <person name="Ruth R."/>
            <person name="San Lucas F."/>
            <person name="Warren J."/>
            <person name="Zhang J."/>
            <person name="Zhao Z."/>
            <person name="Zhou C."/>
            <person name="Zhu D."/>
            <person name="Lee S."/>
            <person name="Bess C."/>
            <person name="Blankenburg K."/>
            <person name="Forbes L."/>
            <person name="Fu Q."/>
            <person name="Gubbala S."/>
            <person name="Hirani K."/>
            <person name="Jayaseelan J.C."/>
            <person name="Lara F."/>
            <person name="Munidasa M."/>
            <person name="Palculict T."/>
            <person name="Patil S."/>
            <person name="Pu L.-L."/>
            <person name="Saada N."/>
            <person name="Tang L."/>
            <person name="Weissenberger G."/>
            <person name="Zhu Y."/>
            <person name="Hemphill L."/>
            <person name="Shang Y."/>
            <person name="Youmans B."/>
            <person name="Ayvaz T."/>
            <person name="Ross M."/>
            <person name="Santibanez J."/>
            <person name="Aqrawi P."/>
            <person name="Gross S."/>
            <person name="Joshi V."/>
            <person name="Fowler G."/>
            <person name="Nazareth L."/>
            <person name="Reid J."/>
            <person name="Worley K."/>
            <person name="Petrosino J."/>
            <person name="Highlander S."/>
            <person name="Gibbs R."/>
        </authorList>
    </citation>
    <scope>NUCLEOTIDE SEQUENCE [LARGE SCALE GENOMIC DNA]</scope>
    <source>
        <strain evidence="4 5">871</strain>
    </source>
</reference>
<evidence type="ECO:0000313" key="4">
    <source>
        <dbReference type="EMBL" id="EGY53092.1"/>
    </source>
</evidence>
<dbReference type="SMART" id="SM00248">
    <property type="entry name" value="ANK"/>
    <property type="match status" value="2"/>
</dbReference>
<dbReference type="HOGENOM" id="CLU_000134_45_5_4"/>
<name>G4CGI0_9NEIS</name>
<evidence type="ECO:0000256" key="1">
    <source>
        <dbReference type="ARBA" id="ARBA00022737"/>
    </source>
</evidence>
<dbReference type="InterPro" id="IPR002110">
    <property type="entry name" value="Ankyrin_rpt"/>
</dbReference>
<dbReference type="PROSITE" id="PS50297">
    <property type="entry name" value="ANK_REP_REGION"/>
    <property type="match status" value="2"/>
</dbReference>
<dbReference type="EMBL" id="AGAY01000023">
    <property type="protein sequence ID" value="EGY53092.1"/>
    <property type="molecule type" value="Genomic_DNA"/>
</dbReference>